<dbReference type="Pfam" id="PF20240">
    <property type="entry name" value="DUF6597"/>
    <property type="match status" value="1"/>
</dbReference>
<accession>A0A1M5WWA8</accession>
<keyword evidence="6" id="KW-1185">Reference proteome</keyword>
<dbReference type="GO" id="GO:0003700">
    <property type="term" value="F:DNA-binding transcription factor activity"/>
    <property type="evidence" value="ECO:0007669"/>
    <property type="project" value="InterPro"/>
</dbReference>
<dbReference type="RefSeq" id="WP_084138480.1">
    <property type="nucleotide sequence ID" value="NZ_FQWQ01000005.1"/>
</dbReference>
<dbReference type="SUPFAM" id="SSF46689">
    <property type="entry name" value="Homeodomain-like"/>
    <property type="match status" value="1"/>
</dbReference>
<dbReference type="InterPro" id="IPR050204">
    <property type="entry name" value="AraC_XylS_family_regulators"/>
</dbReference>
<keyword evidence="3" id="KW-0804">Transcription</keyword>
<dbReference type="Gene3D" id="1.10.10.60">
    <property type="entry name" value="Homeodomain-like"/>
    <property type="match status" value="1"/>
</dbReference>
<dbReference type="SMART" id="SM00342">
    <property type="entry name" value="HTH_ARAC"/>
    <property type="match status" value="1"/>
</dbReference>
<dbReference type="PANTHER" id="PTHR46796">
    <property type="entry name" value="HTH-TYPE TRANSCRIPTIONAL ACTIVATOR RHAS-RELATED"/>
    <property type="match status" value="1"/>
</dbReference>
<dbReference type="Proteomes" id="UP000184212">
    <property type="component" value="Unassembled WGS sequence"/>
</dbReference>
<evidence type="ECO:0000256" key="2">
    <source>
        <dbReference type="ARBA" id="ARBA00023125"/>
    </source>
</evidence>
<evidence type="ECO:0000313" key="5">
    <source>
        <dbReference type="EMBL" id="SHH91889.1"/>
    </source>
</evidence>
<dbReference type="OrthoDB" id="635259at2"/>
<dbReference type="AlphaFoldDB" id="A0A1M5WWA8"/>
<dbReference type="InterPro" id="IPR018060">
    <property type="entry name" value="HTH_AraC"/>
</dbReference>
<feature type="domain" description="HTH araC/xylS-type" evidence="4">
    <location>
        <begin position="161"/>
        <end position="262"/>
    </location>
</feature>
<proteinExistence type="predicted"/>
<evidence type="ECO:0000259" key="4">
    <source>
        <dbReference type="PROSITE" id="PS01124"/>
    </source>
</evidence>
<evidence type="ECO:0000313" key="6">
    <source>
        <dbReference type="Proteomes" id="UP000184212"/>
    </source>
</evidence>
<sequence length="276" mass="32197">MFQQLYEPHPALKGFVNNIMIHEMKFDATETAQPFSIPPLPEHCIMFYVRDRSETACIATEKKMTLPTSIVTGPNINRHIITPGRHHLFIKVGFQPGGLYRFLGIPMNELVCQDEFDGMELLGNKMREVNDQLQEAISFHKMKTIVENFLLKQLDKLKENLPIDHVLPLLIQERGLIKIDQLASQACLSTRQFERVFKQRIGMPPKHFSRLVRFSQAWILKQQQPDISWVEVALQCGYFDQMHLIRDFQEFAGVNPSHIESEFLRSQVKFFIRLFN</sequence>
<organism evidence="5 6">
    <name type="scientific">Chryseolinea serpens</name>
    <dbReference type="NCBI Taxonomy" id="947013"/>
    <lineage>
        <taxon>Bacteria</taxon>
        <taxon>Pseudomonadati</taxon>
        <taxon>Bacteroidota</taxon>
        <taxon>Cytophagia</taxon>
        <taxon>Cytophagales</taxon>
        <taxon>Fulvivirgaceae</taxon>
        <taxon>Chryseolinea</taxon>
    </lineage>
</organism>
<dbReference type="STRING" id="947013.SAMN04488109_6090"/>
<keyword evidence="1" id="KW-0805">Transcription regulation</keyword>
<name>A0A1M5WWA8_9BACT</name>
<protein>
    <submittedName>
        <fullName evidence="5">Helix-turn-helix domain-containing protein</fullName>
    </submittedName>
</protein>
<dbReference type="PANTHER" id="PTHR46796:SF13">
    <property type="entry name" value="HTH-TYPE TRANSCRIPTIONAL ACTIVATOR RHAS"/>
    <property type="match status" value="1"/>
</dbReference>
<dbReference type="EMBL" id="FQWQ01000005">
    <property type="protein sequence ID" value="SHH91889.1"/>
    <property type="molecule type" value="Genomic_DNA"/>
</dbReference>
<keyword evidence="2" id="KW-0238">DNA-binding</keyword>
<reference evidence="5 6" key="1">
    <citation type="submission" date="2016-11" db="EMBL/GenBank/DDBJ databases">
        <authorList>
            <person name="Jaros S."/>
            <person name="Januszkiewicz K."/>
            <person name="Wedrychowicz H."/>
        </authorList>
    </citation>
    <scope>NUCLEOTIDE SEQUENCE [LARGE SCALE GENOMIC DNA]</scope>
    <source>
        <strain evidence="5 6">DSM 24574</strain>
    </source>
</reference>
<evidence type="ECO:0000256" key="1">
    <source>
        <dbReference type="ARBA" id="ARBA00023015"/>
    </source>
</evidence>
<dbReference type="GO" id="GO:0043565">
    <property type="term" value="F:sequence-specific DNA binding"/>
    <property type="evidence" value="ECO:0007669"/>
    <property type="project" value="InterPro"/>
</dbReference>
<dbReference type="InterPro" id="IPR009057">
    <property type="entry name" value="Homeodomain-like_sf"/>
</dbReference>
<evidence type="ECO:0000256" key="3">
    <source>
        <dbReference type="ARBA" id="ARBA00023163"/>
    </source>
</evidence>
<dbReference type="Pfam" id="PF12833">
    <property type="entry name" value="HTH_18"/>
    <property type="match status" value="1"/>
</dbReference>
<dbReference type="InterPro" id="IPR046532">
    <property type="entry name" value="DUF6597"/>
</dbReference>
<dbReference type="PROSITE" id="PS01124">
    <property type="entry name" value="HTH_ARAC_FAMILY_2"/>
    <property type="match status" value="1"/>
</dbReference>
<gene>
    <name evidence="5" type="ORF">SAMN04488109_6090</name>
</gene>